<evidence type="ECO:0000256" key="1">
    <source>
        <dbReference type="ARBA" id="ARBA00004613"/>
    </source>
</evidence>
<dbReference type="AlphaFoldDB" id="A0A5B7GYJ0"/>
<proteinExistence type="predicted"/>
<dbReference type="InterPro" id="IPR010255">
    <property type="entry name" value="Haem_peroxidase_sf"/>
</dbReference>
<protein>
    <submittedName>
        <fullName evidence="5">Uncharacterized protein</fullName>
    </submittedName>
</protein>
<dbReference type="EMBL" id="VSRR010019407">
    <property type="protein sequence ID" value="MPC62197.1"/>
    <property type="molecule type" value="Genomic_DNA"/>
</dbReference>
<keyword evidence="4" id="KW-0325">Glycoprotein</keyword>
<dbReference type="Gene3D" id="1.10.640.10">
    <property type="entry name" value="Haem peroxidase domain superfamily, animal type"/>
    <property type="match status" value="1"/>
</dbReference>
<dbReference type="InterPro" id="IPR037120">
    <property type="entry name" value="Haem_peroxidase_sf_animal"/>
</dbReference>
<comment type="subcellular location">
    <subcellularLocation>
        <location evidence="1">Secreted</location>
    </subcellularLocation>
</comment>
<accession>A0A5B7GYJ0</accession>
<keyword evidence="3" id="KW-0560">Oxidoreductase</keyword>
<dbReference type="Pfam" id="PF03098">
    <property type="entry name" value="An_peroxidase"/>
    <property type="match status" value="1"/>
</dbReference>
<keyword evidence="6" id="KW-1185">Reference proteome</keyword>
<sequence>MQVPCTTYDRQQGTCRLLLKCATFYAEIAELSRSPCTISSEQQDVGGLISKQHHAPPSLPDIQFPDLNKACQMGVNEVNQEDDFEAFLVQVNSHPLFSQQLQNNVVAEKGSPTSLHAQLFQTSEEIVKQAKDASKNIAASVILAKEFNLNKDQGGFGLPKFGIQNTVIEDTCPQEPLCPRTKYRALDATCNNRRHKNWGRAGTAFQRILGADYDDGELQELDTKAKESFVVF</sequence>
<evidence type="ECO:0000313" key="6">
    <source>
        <dbReference type="Proteomes" id="UP000324222"/>
    </source>
</evidence>
<evidence type="ECO:0000256" key="3">
    <source>
        <dbReference type="ARBA" id="ARBA00022559"/>
    </source>
</evidence>
<dbReference type="PROSITE" id="PS50292">
    <property type="entry name" value="PEROXIDASE_3"/>
    <property type="match status" value="1"/>
</dbReference>
<dbReference type="PANTHER" id="PTHR11475:SF4">
    <property type="entry name" value="CHORION PEROXIDASE"/>
    <property type="match status" value="1"/>
</dbReference>
<dbReference type="OrthoDB" id="6505174at2759"/>
<comment type="caution">
    <text evidence="5">The sequence shown here is derived from an EMBL/GenBank/DDBJ whole genome shotgun (WGS) entry which is preliminary data.</text>
</comment>
<keyword evidence="2" id="KW-0964">Secreted</keyword>
<organism evidence="5 6">
    <name type="scientific">Portunus trituberculatus</name>
    <name type="common">Swimming crab</name>
    <name type="synonym">Neptunus trituberculatus</name>
    <dbReference type="NCBI Taxonomy" id="210409"/>
    <lineage>
        <taxon>Eukaryota</taxon>
        <taxon>Metazoa</taxon>
        <taxon>Ecdysozoa</taxon>
        <taxon>Arthropoda</taxon>
        <taxon>Crustacea</taxon>
        <taxon>Multicrustacea</taxon>
        <taxon>Malacostraca</taxon>
        <taxon>Eumalacostraca</taxon>
        <taxon>Eucarida</taxon>
        <taxon>Decapoda</taxon>
        <taxon>Pleocyemata</taxon>
        <taxon>Brachyura</taxon>
        <taxon>Eubrachyura</taxon>
        <taxon>Portunoidea</taxon>
        <taxon>Portunidae</taxon>
        <taxon>Portuninae</taxon>
        <taxon>Portunus</taxon>
    </lineage>
</organism>
<evidence type="ECO:0000256" key="2">
    <source>
        <dbReference type="ARBA" id="ARBA00022525"/>
    </source>
</evidence>
<reference evidence="5 6" key="1">
    <citation type="submission" date="2019-05" db="EMBL/GenBank/DDBJ databases">
        <title>Another draft genome of Portunus trituberculatus and its Hox gene families provides insights of decapod evolution.</title>
        <authorList>
            <person name="Jeong J.-H."/>
            <person name="Song I."/>
            <person name="Kim S."/>
            <person name="Choi T."/>
            <person name="Kim D."/>
            <person name="Ryu S."/>
            <person name="Kim W."/>
        </authorList>
    </citation>
    <scope>NUCLEOTIDE SEQUENCE [LARGE SCALE GENOMIC DNA]</scope>
    <source>
        <tissue evidence="5">Muscle</tissue>
    </source>
</reference>
<dbReference type="GO" id="GO:0020037">
    <property type="term" value="F:heme binding"/>
    <property type="evidence" value="ECO:0007669"/>
    <property type="project" value="InterPro"/>
</dbReference>
<dbReference type="GO" id="GO:0006979">
    <property type="term" value="P:response to oxidative stress"/>
    <property type="evidence" value="ECO:0007669"/>
    <property type="project" value="InterPro"/>
</dbReference>
<gene>
    <name evidence="5" type="ORF">E2C01_056280</name>
</gene>
<dbReference type="Proteomes" id="UP000324222">
    <property type="component" value="Unassembled WGS sequence"/>
</dbReference>
<dbReference type="SUPFAM" id="SSF48113">
    <property type="entry name" value="Heme-dependent peroxidases"/>
    <property type="match status" value="1"/>
</dbReference>
<evidence type="ECO:0000313" key="5">
    <source>
        <dbReference type="EMBL" id="MPC62197.1"/>
    </source>
</evidence>
<dbReference type="InterPro" id="IPR019791">
    <property type="entry name" value="Haem_peroxidase_animal"/>
</dbReference>
<dbReference type="PANTHER" id="PTHR11475">
    <property type="entry name" value="OXIDASE/PEROXIDASE"/>
    <property type="match status" value="1"/>
</dbReference>
<evidence type="ECO:0000256" key="4">
    <source>
        <dbReference type="ARBA" id="ARBA00023180"/>
    </source>
</evidence>
<dbReference type="GO" id="GO:0005576">
    <property type="term" value="C:extracellular region"/>
    <property type="evidence" value="ECO:0007669"/>
    <property type="project" value="UniProtKB-SubCell"/>
</dbReference>
<name>A0A5B7GYJ0_PORTR</name>
<dbReference type="GO" id="GO:0004601">
    <property type="term" value="F:peroxidase activity"/>
    <property type="evidence" value="ECO:0007669"/>
    <property type="project" value="UniProtKB-KW"/>
</dbReference>
<keyword evidence="3" id="KW-0575">Peroxidase</keyword>